<comment type="caution">
    <text evidence="3">The sequence shown here is derived from an EMBL/GenBank/DDBJ whole genome shotgun (WGS) entry which is preliminary data.</text>
</comment>
<keyword evidence="4" id="KW-1185">Reference proteome</keyword>
<dbReference type="CDD" id="cd04301">
    <property type="entry name" value="NAT_SF"/>
    <property type="match status" value="1"/>
</dbReference>
<gene>
    <name evidence="3" type="ORF">GCM10025751_05200</name>
</gene>
<proteinExistence type="predicted"/>
<feature type="domain" description="N-acetyltransferase" evidence="2">
    <location>
        <begin position="12"/>
        <end position="164"/>
    </location>
</feature>
<dbReference type="GO" id="GO:0016747">
    <property type="term" value="F:acyltransferase activity, transferring groups other than amino-acyl groups"/>
    <property type="evidence" value="ECO:0007669"/>
    <property type="project" value="InterPro"/>
</dbReference>
<dbReference type="GeneID" id="68615208"/>
<feature type="compositionally biased region" description="Polar residues" evidence="1">
    <location>
        <begin position="197"/>
        <end position="210"/>
    </location>
</feature>
<dbReference type="PROSITE" id="PS51186">
    <property type="entry name" value="GNAT"/>
    <property type="match status" value="1"/>
</dbReference>
<accession>A0AAV3UBH4</accession>
<dbReference type="RefSeq" id="WP_227775320.1">
    <property type="nucleotide sequence ID" value="NZ_BAABKX010000001.1"/>
</dbReference>
<evidence type="ECO:0000313" key="3">
    <source>
        <dbReference type="EMBL" id="GAA5042156.1"/>
    </source>
</evidence>
<evidence type="ECO:0000259" key="2">
    <source>
        <dbReference type="PROSITE" id="PS51186"/>
    </source>
</evidence>
<evidence type="ECO:0000256" key="1">
    <source>
        <dbReference type="SAM" id="MobiDB-lite"/>
    </source>
</evidence>
<dbReference type="InterPro" id="IPR016181">
    <property type="entry name" value="Acyl_CoA_acyltransferase"/>
</dbReference>
<organism evidence="3 4">
    <name type="scientific">Haladaptatus pallidirubidus</name>
    <dbReference type="NCBI Taxonomy" id="1008152"/>
    <lineage>
        <taxon>Archaea</taxon>
        <taxon>Methanobacteriati</taxon>
        <taxon>Methanobacteriota</taxon>
        <taxon>Stenosarchaea group</taxon>
        <taxon>Halobacteria</taxon>
        <taxon>Halobacteriales</taxon>
        <taxon>Haladaptataceae</taxon>
        <taxon>Haladaptatus</taxon>
    </lineage>
</organism>
<dbReference type="Proteomes" id="UP001501729">
    <property type="component" value="Unassembled WGS sequence"/>
</dbReference>
<sequence length="386" mass="44498">MSTVNRTAEDGYVVRWYEERDLSGFLSLDRAVFGRNRSERWFRWKYVDNPYIDHVPVFVVEKDGEIVGTRPFLAFRMRTGSETVLALQPADTMVHPEHRRRGLFTRMTKHAIDHYAGGEPAFFFNFPNQRSRPGYLKLGWQIVGDRKTYYRIQNPSVFFRDARRGKRIRSRFLDFATPFVRRLHGLNRSRTGRFRTNGPSDGSGTPTAHSVTRYSGVETSILTELYRATPPDVVHALRDETFYRWRFSSPAWERETYVARERGDGVAAIVVRTRTTSNGVTVTQLADVVPLVESESRSRAVARLLDRIVREYAGSDLISVTQGDLPDELLREFGFISDAVPPLSWMSDFDCRLVALPLNCENWSLGDKRLSQRSNWHISFGERDTA</sequence>
<name>A0AAV3UBH4_9EURY</name>
<dbReference type="AlphaFoldDB" id="A0AAV3UBH4"/>
<dbReference type="SUPFAM" id="SSF55729">
    <property type="entry name" value="Acyl-CoA N-acyltransferases (Nat)"/>
    <property type="match status" value="1"/>
</dbReference>
<protein>
    <recommendedName>
        <fullName evidence="2">N-acetyltransferase domain-containing protein</fullName>
    </recommendedName>
</protein>
<evidence type="ECO:0000313" key="4">
    <source>
        <dbReference type="Proteomes" id="UP001501729"/>
    </source>
</evidence>
<feature type="region of interest" description="Disordered" evidence="1">
    <location>
        <begin position="190"/>
        <end position="210"/>
    </location>
</feature>
<dbReference type="Pfam" id="PF13527">
    <property type="entry name" value="Acetyltransf_9"/>
    <property type="match status" value="1"/>
</dbReference>
<reference evidence="3 4" key="1">
    <citation type="journal article" date="2019" name="Int. J. Syst. Evol. Microbiol.">
        <title>The Global Catalogue of Microorganisms (GCM) 10K type strain sequencing project: providing services to taxonomists for standard genome sequencing and annotation.</title>
        <authorList>
            <consortium name="The Broad Institute Genomics Platform"/>
            <consortium name="The Broad Institute Genome Sequencing Center for Infectious Disease"/>
            <person name="Wu L."/>
            <person name="Ma J."/>
        </authorList>
    </citation>
    <scope>NUCLEOTIDE SEQUENCE [LARGE SCALE GENOMIC DNA]</scope>
    <source>
        <strain evidence="3 4">JCM 17504</strain>
    </source>
</reference>
<dbReference type="EMBL" id="BAABKX010000001">
    <property type="protein sequence ID" value="GAA5042156.1"/>
    <property type="molecule type" value="Genomic_DNA"/>
</dbReference>
<dbReference type="Gene3D" id="3.40.630.30">
    <property type="match status" value="1"/>
</dbReference>
<dbReference type="InterPro" id="IPR000182">
    <property type="entry name" value="GNAT_dom"/>
</dbReference>